<dbReference type="PRINTS" id="PR00080">
    <property type="entry name" value="SDRFAMILY"/>
</dbReference>
<dbReference type="AlphaFoldDB" id="H5XUX0"/>
<evidence type="ECO:0000256" key="2">
    <source>
        <dbReference type="ARBA" id="ARBA00023002"/>
    </source>
</evidence>
<dbReference type="PRINTS" id="PR00081">
    <property type="entry name" value="GDHRDH"/>
</dbReference>
<name>H5XUX0_9FIRM</name>
<dbReference type="RefSeq" id="WP_007783088.1">
    <property type="nucleotide sequence ID" value="NZ_CM001441.1"/>
</dbReference>
<dbReference type="InterPro" id="IPR036291">
    <property type="entry name" value="NAD(P)-bd_dom_sf"/>
</dbReference>
<accession>H5XUX0</accession>
<dbReference type="InterPro" id="IPR002347">
    <property type="entry name" value="SDR_fam"/>
</dbReference>
<evidence type="ECO:0000313" key="4">
    <source>
        <dbReference type="Proteomes" id="UP000005104"/>
    </source>
</evidence>
<dbReference type="InterPro" id="IPR020904">
    <property type="entry name" value="Sc_DH/Rdtase_CS"/>
</dbReference>
<dbReference type="SUPFAM" id="SSF51735">
    <property type="entry name" value="NAD(P)-binding Rossmann-fold domains"/>
    <property type="match status" value="1"/>
</dbReference>
<keyword evidence="4" id="KW-1185">Reference proteome</keyword>
<dbReference type="PANTHER" id="PTHR42760">
    <property type="entry name" value="SHORT-CHAIN DEHYDROGENASES/REDUCTASES FAMILY MEMBER"/>
    <property type="match status" value="1"/>
</dbReference>
<dbReference type="HOGENOM" id="CLU_010194_1_1_9"/>
<dbReference type="GO" id="GO:0016616">
    <property type="term" value="F:oxidoreductase activity, acting on the CH-OH group of donors, NAD or NADP as acceptor"/>
    <property type="evidence" value="ECO:0007669"/>
    <property type="project" value="TreeGrafter"/>
</dbReference>
<dbReference type="Pfam" id="PF13561">
    <property type="entry name" value="adh_short_C2"/>
    <property type="match status" value="1"/>
</dbReference>
<sequence length="253" mass="27123">MKFDLRLDGKVAIVTGGAMGLGKGIAAGLASLGAGVVIADINEQIGQQTAQEIMADGGNVQFRAVDVTNAEQFQDFVEQVVKQFNRIDILVNNAGVAAKSHCIDMQVADWKRIIDINLTGSWLGCRAVAPVMIQQKSGKIINMCSMFGFTAMPGLSAYAASKGGVNQLTKALALELIEHNINVNAVAPAYIATELTANMRKDKERFNDIMARTPIKRLGTIEEIVGPVVFLASDLANFMVGHTMLVDGGWNAW</sequence>
<keyword evidence="2" id="KW-0560">Oxidoreductase</keyword>
<dbReference type="Gene3D" id="3.40.50.720">
    <property type="entry name" value="NAD(P)-binding Rossmann-like Domain"/>
    <property type="match status" value="1"/>
</dbReference>
<dbReference type="eggNOG" id="COG1028">
    <property type="taxonomic scope" value="Bacteria"/>
</dbReference>
<evidence type="ECO:0000313" key="3">
    <source>
        <dbReference type="EMBL" id="EHQ89422.1"/>
    </source>
</evidence>
<dbReference type="OrthoDB" id="9803333at2"/>
<gene>
    <name evidence="3" type="ORF">DesyoDRAFT_2342</name>
</gene>
<dbReference type="GO" id="GO:0008206">
    <property type="term" value="P:bile acid metabolic process"/>
    <property type="evidence" value="ECO:0007669"/>
    <property type="project" value="UniProtKB-ARBA"/>
</dbReference>
<dbReference type="EMBL" id="CM001441">
    <property type="protein sequence ID" value="EHQ89422.1"/>
    <property type="molecule type" value="Genomic_DNA"/>
</dbReference>
<dbReference type="PANTHER" id="PTHR42760:SF115">
    <property type="entry name" value="3-OXOACYL-[ACYL-CARRIER-PROTEIN] REDUCTASE FABG"/>
    <property type="match status" value="1"/>
</dbReference>
<comment type="similarity">
    <text evidence="1">Belongs to the short-chain dehydrogenases/reductases (SDR) family.</text>
</comment>
<dbReference type="NCBIfam" id="NF005559">
    <property type="entry name" value="PRK07231.1"/>
    <property type="match status" value="1"/>
</dbReference>
<dbReference type="Proteomes" id="UP000005104">
    <property type="component" value="Chromosome"/>
</dbReference>
<evidence type="ECO:0000256" key="1">
    <source>
        <dbReference type="ARBA" id="ARBA00006484"/>
    </source>
</evidence>
<dbReference type="PROSITE" id="PS00061">
    <property type="entry name" value="ADH_SHORT"/>
    <property type="match status" value="1"/>
</dbReference>
<reference evidence="3 4" key="1">
    <citation type="submission" date="2011-11" db="EMBL/GenBank/DDBJ databases">
        <title>The Noncontiguous Finished genome of Desulfosporosinus youngiae DSM 17734.</title>
        <authorList>
            <consortium name="US DOE Joint Genome Institute (JGI-PGF)"/>
            <person name="Lucas S."/>
            <person name="Han J."/>
            <person name="Lapidus A."/>
            <person name="Cheng J.-F."/>
            <person name="Goodwin L."/>
            <person name="Pitluck S."/>
            <person name="Peters L."/>
            <person name="Ovchinnikova G."/>
            <person name="Lu M."/>
            <person name="Land M.L."/>
            <person name="Hauser L."/>
            <person name="Pester M."/>
            <person name="Spring S."/>
            <person name="Ollivier B."/>
            <person name="Rattei T."/>
            <person name="Klenk H.-P."/>
            <person name="Wagner M."/>
            <person name="Loy A."/>
            <person name="Woyke T.J."/>
        </authorList>
    </citation>
    <scope>NUCLEOTIDE SEQUENCE [LARGE SCALE GENOMIC DNA]</scope>
    <source>
        <strain evidence="3 4">DSM 17734</strain>
    </source>
</reference>
<organism evidence="3 4">
    <name type="scientific">Desulfosporosinus youngiae DSM 17734</name>
    <dbReference type="NCBI Taxonomy" id="768710"/>
    <lineage>
        <taxon>Bacteria</taxon>
        <taxon>Bacillati</taxon>
        <taxon>Bacillota</taxon>
        <taxon>Clostridia</taxon>
        <taxon>Eubacteriales</taxon>
        <taxon>Desulfitobacteriaceae</taxon>
        <taxon>Desulfosporosinus</taxon>
    </lineage>
</organism>
<protein>
    <submittedName>
        <fullName evidence="3">Short-chain alcohol dehydrogenase like protein</fullName>
    </submittedName>
</protein>
<dbReference type="STRING" id="768710.DesyoDRAFT_2342"/>
<dbReference type="FunFam" id="3.40.50.720:FF:000084">
    <property type="entry name" value="Short-chain dehydrogenase reductase"/>
    <property type="match status" value="1"/>
</dbReference>
<proteinExistence type="inferred from homology"/>